<dbReference type="InterPro" id="IPR006062">
    <property type="entry name" value="His_biosynth"/>
</dbReference>
<dbReference type="GO" id="GO:0003949">
    <property type="term" value="F:1-(5-phosphoribosyl)-5-[(5-phosphoribosylamino)methylideneamino]imidazole-4-carboxamide isomerase activity"/>
    <property type="evidence" value="ECO:0007669"/>
    <property type="project" value="InterPro"/>
</dbReference>
<keyword evidence="7" id="KW-1185">Reference proteome</keyword>
<dbReference type="PANTHER" id="PTHR43090:SF2">
    <property type="entry name" value="1-(5-PHOSPHORIBOSYL)-5-[(5-PHOSPHORIBOSYLAMINO)METHYLIDENEAMINO] IMIDAZOLE-4-CARBOXAMIDE ISOMERASE"/>
    <property type="match status" value="1"/>
</dbReference>
<dbReference type="GO" id="GO:0000105">
    <property type="term" value="P:L-histidine biosynthetic process"/>
    <property type="evidence" value="ECO:0007669"/>
    <property type="project" value="UniProtKB-KW"/>
</dbReference>
<dbReference type="Proteomes" id="UP000294547">
    <property type="component" value="Unassembled WGS sequence"/>
</dbReference>
<evidence type="ECO:0000256" key="3">
    <source>
        <dbReference type="ARBA" id="ARBA00023102"/>
    </source>
</evidence>
<keyword evidence="2 5" id="KW-0028">Amino-acid biosynthesis</keyword>
<comment type="caution">
    <text evidence="6">The sequence shown here is derived from an EMBL/GenBank/DDBJ whole genome shotgun (WGS) entry which is preliminary data.</text>
</comment>
<dbReference type="GO" id="GO:0000162">
    <property type="term" value="P:L-tryptophan biosynthetic process"/>
    <property type="evidence" value="ECO:0007669"/>
    <property type="project" value="TreeGrafter"/>
</dbReference>
<dbReference type="RefSeq" id="WP_166653428.1">
    <property type="nucleotide sequence ID" value="NZ_BSPM01000008.1"/>
</dbReference>
<keyword evidence="6" id="KW-0413">Isomerase</keyword>
<evidence type="ECO:0000256" key="5">
    <source>
        <dbReference type="RuleBase" id="RU003657"/>
    </source>
</evidence>
<evidence type="ECO:0000256" key="2">
    <source>
        <dbReference type="ARBA" id="ARBA00022605"/>
    </source>
</evidence>
<dbReference type="Pfam" id="PF00977">
    <property type="entry name" value="His_biosynth"/>
    <property type="match status" value="1"/>
</dbReference>
<dbReference type="SUPFAM" id="SSF51366">
    <property type="entry name" value="Ribulose-phoshate binding barrel"/>
    <property type="match status" value="1"/>
</dbReference>
<dbReference type="AlphaFoldDB" id="A0A4R6RJL0"/>
<evidence type="ECO:0000313" key="6">
    <source>
        <dbReference type="EMBL" id="TDP86602.1"/>
    </source>
</evidence>
<evidence type="ECO:0000313" key="7">
    <source>
        <dbReference type="Proteomes" id="UP000294547"/>
    </source>
</evidence>
<gene>
    <name evidence="6" type="ORF">EDD54_0481</name>
</gene>
<dbReference type="CDD" id="cd04723">
    <property type="entry name" value="HisA_HisF"/>
    <property type="match status" value="1"/>
</dbReference>
<dbReference type="InterPro" id="IPR044524">
    <property type="entry name" value="Isoase_HisA-like"/>
</dbReference>
<protein>
    <submittedName>
        <fullName evidence="6">Phosphoribosylformimino-5-aminoimidazole carboxamide ribotide isomerase</fullName>
    </submittedName>
</protein>
<dbReference type="InterPro" id="IPR013785">
    <property type="entry name" value="Aldolase_TIM"/>
</dbReference>
<evidence type="ECO:0000256" key="1">
    <source>
        <dbReference type="ARBA" id="ARBA00009667"/>
    </source>
</evidence>
<comment type="pathway">
    <text evidence="4">Amino-acid biosynthesis.</text>
</comment>
<keyword evidence="3 5" id="KW-0368">Histidine biosynthesis</keyword>
<organism evidence="6 7">
    <name type="scientific">Oharaeibacter diazotrophicus</name>
    <dbReference type="NCBI Taxonomy" id="1920512"/>
    <lineage>
        <taxon>Bacteria</taxon>
        <taxon>Pseudomonadati</taxon>
        <taxon>Pseudomonadota</taxon>
        <taxon>Alphaproteobacteria</taxon>
        <taxon>Hyphomicrobiales</taxon>
        <taxon>Pleomorphomonadaceae</taxon>
        <taxon>Oharaeibacter</taxon>
    </lineage>
</organism>
<comment type="similarity">
    <text evidence="1 5">Belongs to the HisA/HisF family.</text>
</comment>
<dbReference type="InterPro" id="IPR011060">
    <property type="entry name" value="RibuloseP-bd_barrel"/>
</dbReference>
<name>A0A4R6RJL0_9HYPH</name>
<accession>A0A4R6RJL0</accession>
<dbReference type="GO" id="GO:0005737">
    <property type="term" value="C:cytoplasm"/>
    <property type="evidence" value="ECO:0007669"/>
    <property type="project" value="TreeGrafter"/>
</dbReference>
<reference evidence="6 7" key="1">
    <citation type="submission" date="2019-03" db="EMBL/GenBank/DDBJ databases">
        <title>Genomic Encyclopedia of Type Strains, Phase IV (KMG-IV): sequencing the most valuable type-strain genomes for metagenomic binning, comparative biology and taxonomic classification.</title>
        <authorList>
            <person name="Goeker M."/>
        </authorList>
    </citation>
    <scope>NUCLEOTIDE SEQUENCE [LARGE SCALE GENOMIC DNA]</scope>
    <source>
        <strain evidence="6 7">DSM 102969</strain>
    </source>
</reference>
<dbReference type="Gene3D" id="3.20.20.70">
    <property type="entry name" value="Aldolase class I"/>
    <property type="match status" value="1"/>
</dbReference>
<dbReference type="EMBL" id="SNXY01000006">
    <property type="protein sequence ID" value="TDP86602.1"/>
    <property type="molecule type" value="Genomic_DNA"/>
</dbReference>
<dbReference type="PANTHER" id="PTHR43090">
    <property type="entry name" value="1-(5-PHOSPHORIBOSYL)-5-[(5-PHOSPHORIBOSYLAMINO)METHYLIDENEAMINO] IMIDAZOLE-4-CARBOXAMIDE ISOMERASE"/>
    <property type="match status" value="1"/>
</dbReference>
<evidence type="ECO:0000256" key="4">
    <source>
        <dbReference type="ARBA" id="ARBA00029440"/>
    </source>
</evidence>
<proteinExistence type="inferred from homology"/>
<sequence length="233" mass="23761">MRIVPVIDLMDGHVVRARHGDRASYRPIETPLARGSAPEDVAAGLLALHPFRTLYVADLDGILRGARADAVIDRLVARFPDVVFWVDNGLADGAALAAWADAHGARPIVGTESQTSAAALVAAGPAAVLSIDFKGEAYAGPEEILADAGCWPDDVVVMTLGRVGGRAGPDFARLAAIAGRAGPGRRVHAAGGVRGADDLAALAEAGIAGALVATALHDGTLDTAALARFADGR</sequence>